<dbReference type="AlphaFoldDB" id="A0AAV9WVU3"/>
<accession>A0AAV9WVU3</accession>
<dbReference type="Proteomes" id="UP001365542">
    <property type="component" value="Unassembled WGS sequence"/>
</dbReference>
<reference evidence="2 3" key="1">
    <citation type="submission" date="2019-10" db="EMBL/GenBank/DDBJ databases">
        <authorList>
            <person name="Palmer J.M."/>
        </authorList>
    </citation>
    <scope>NUCLEOTIDE SEQUENCE [LARGE SCALE GENOMIC DNA]</scope>
    <source>
        <strain evidence="2 3">TWF694</strain>
    </source>
</reference>
<proteinExistence type="predicted"/>
<name>A0AAV9WVU3_9PEZI</name>
<dbReference type="Gene3D" id="3.40.50.300">
    <property type="entry name" value="P-loop containing nucleotide triphosphate hydrolases"/>
    <property type="match status" value="1"/>
</dbReference>
<protein>
    <recommendedName>
        <fullName evidence="1">Dynamin N-terminal domain-containing protein</fullName>
    </recommendedName>
</protein>
<dbReference type="PRINTS" id="PR00195">
    <property type="entry name" value="DYNAMIN"/>
</dbReference>
<dbReference type="SUPFAM" id="SSF52540">
    <property type="entry name" value="P-loop containing nucleoside triphosphate hydrolases"/>
    <property type="match status" value="1"/>
</dbReference>
<dbReference type="InterPro" id="IPR027417">
    <property type="entry name" value="P-loop_NTPase"/>
</dbReference>
<dbReference type="InterPro" id="IPR045063">
    <property type="entry name" value="Dynamin_N"/>
</dbReference>
<dbReference type="InterPro" id="IPR022812">
    <property type="entry name" value="Dynamin"/>
</dbReference>
<organism evidence="2 3">
    <name type="scientific">Orbilia ellipsospora</name>
    <dbReference type="NCBI Taxonomy" id="2528407"/>
    <lineage>
        <taxon>Eukaryota</taxon>
        <taxon>Fungi</taxon>
        <taxon>Dikarya</taxon>
        <taxon>Ascomycota</taxon>
        <taxon>Pezizomycotina</taxon>
        <taxon>Orbiliomycetes</taxon>
        <taxon>Orbiliales</taxon>
        <taxon>Orbiliaceae</taxon>
        <taxon>Orbilia</taxon>
    </lineage>
</organism>
<evidence type="ECO:0000259" key="1">
    <source>
        <dbReference type="Pfam" id="PF00350"/>
    </source>
</evidence>
<feature type="domain" description="Dynamin N-terminal" evidence="1">
    <location>
        <begin position="42"/>
        <end position="71"/>
    </location>
</feature>
<sequence length="71" mass="7744">MREKPFIKVDMYGEKGGRSELFNVIDQIRELQVGDISLPQLVAVGDQSCGKSSLLESITGISFPVGNQLCT</sequence>
<gene>
    <name evidence="2" type="ORF">TWF694_005084</name>
</gene>
<dbReference type="Pfam" id="PF00350">
    <property type="entry name" value="Dynamin_N"/>
    <property type="match status" value="1"/>
</dbReference>
<comment type="caution">
    <text evidence="2">The sequence shown here is derived from an EMBL/GenBank/DDBJ whole genome shotgun (WGS) entry which is preliminary data.</text>
</comment>
<evidence type="ECO:0000313" key="2">
    <source>
        <dbReference type="EMBL" id="KAK6526501.1"/>
    </source>
</evidence>
<dbReference type="EMBL" id="JAVHJO010000016">
    <property type="protein sequence ID" value="KAK6526501.1"/>
    <property type="molecule type" value="Genomic_DNA"/>
</dbReference>
<keyword evidence="3" id="KW-1185">Reference proteome</keyword>
<evidence type="ECO:0000313" key="3">
    <source>
        <dbReference type="Proteomes" id="UP001365542"/>
    </source>
</evidence>